<keyword evidence="2" id="KW-0808">Transferase</keyword>
<dbReference type="GO" id="GO:0016758">
    <property type="term" value="F:hexosyltransferase activity"/>
    <property type="evidence" value="ECO:0007669"/>
    <property type="project" value="UniProtKB-ARBA"/>
</dbReference>
<feature type="domain" description="Glycosyltransferase 2-like" evidence="3">
    <location>
        <begin position="10"/>
        <end position="166"/>
    </location>
</feature>
<accession>A0AAP9NB66</accession>
<protein>
    <submittedName>
        <fullName evidence="4">Glycosyltransferase family 2 protein</fullName>
    </submittedName>
</protein>
<dbReference type="Gene3D" id="3.90.550.10">
    <property type="entry name" value="Spore Coat Polysaccharide Biosynthesis Protein SpsA, Chain A"/>
    <property type="match status" value="1"/>
</dbReference>
<gene>
    <name evidence="4" type="ORF">FOC69_08375</name>
</gene>
<name>A0AAP9NB66_BACFG</name>
<proteinExistence type="predicted"/>
<dbReference type="AlphaFoldDB" id="A0AAP9NB66"/>
<evidence type="ECO:0000259" key="3">
    <source>
        <dbReference type="Pfam" id="PF00535"/>
    </source>
</evidence>
<evidence type="ECO:0000313" key="5">
    <source>
        <dbReference type="Proteomes" id="UP000501467"/>
    </source>
</evidence>
<dbReference type="InterPro" id="IPR029044">
    <property type="entry name" value="Nucleotide-diphossugar_trans"/>
</dbReference>
<organism evidence="4 5">
    <name type="scientific">Bacteroides fragilis</name>
    <dbReference type="NCBI Taxonomy" id="817"/>
    <lineage>
        <taxon>Bacteria</taxon>
        <taxon>Pseudomonadati</taxon>
        <taxon>Bacteroidota</taxon>
        <taxon>Bacteroidia</taxon>
        <taxon>Bacteroidales</taxon>
        <taxon>Bacteroidaceae</taxon>
        <taxon>Bacteroides</taxon>
    </lineage>
</organism>
<dbReference type="Proteomes" id="UP000501467">
    <property type="component" value="Chromosome"/>
</dbReference>
<dbReference type="CDD" id="cd00761">
    <property type="entry name" value="Glyco_tranf_GTA_type"/>
    <property type="match status" value="1"/>
</dbReference>
<dbReference type="RefSeq" id="WP_032541351.1">
    <property type="nucleotide sequence ID" value="NZ_CP054003.1"/>
</dbReference>
<dbReference type="InterPro" id="IPR001173">
    <property type="entry name" value="Glyco_trans_2-like"/>
</dbReference>
<dbReference type="SUPFAM" id="SSF53448">
    <property type="entry name" value="Nucleotide-diphospho-sugar transferases"/>
    <property type="match status" value="1"/>
</dbReference>
<sequence length="333" mass="38196">MIRMNKNLVSIVVPVYNAAEHIERCVESVIDQSYDNWELILVNDGSTDDSLVVCYALQQRDKRITVVDKTNGGASSARNVGIDRATGHFLCFIDSDDYVGSHYLSDMVEAYIPDSFSLVITGMKLLCNGQFQTFNYQNETVTTNIISDLSLKKFYQHGGPTNKLYITKVVKDNAIRFDTSIRNYEDLIFNLNYLSHMKAIIYSESTEYVYDIGNSSASKTYNGVEGEMKLYSFYSEALEMFDLTLLNDRKIIDYKNAFVVRSLKSLYFPGCEQKSFCEKYNYLKILSYRVTPHFSYGESLLWKSMLRLLRYRLLLLTHICCACLGGIKKAKLE</sequence>
<evidence type="ECO:0000256" key="1">
    <source>
        <dbReference type="ARBA" id="ARBA00022676"/>
    </source>
</evidence>
<dbReference type="PANTHER" id="PTHR22916:SF51">
    <property type="entry name" value="GLYCOSYLTRANSFERASE EPSH-RELATED"/>
    <property type="match status" value="1"/>
</dbReference>
<evidence type="ECO:0000313" key="4">
    <source>
        <dbReference type="EMBL" id="QKH84371.1"/>
    </source>
</evidence>
<dbReference type="Pfam" id="PF00535">
    <property type="entry name" value="Glycos_transf_2"/>
    <property type="match status" value="1"/>
</dbReference>
<reference evidence="4 5" key="1">
    <citation type="submission" date="2020-05" db="EMBL/GenBank/DDBJ databases">
        <title>FDA dAtabase for Regulatory Grade micrObial Sequences (FDA-ARGOS): Supporting development and validation of Infectious Disease Dx tests.</title>
        <authorList>
            <person name="Bojja K."/>
            <person name="Kessler A."/>
            <person name="Tallon L."/>
            <person name="Sadzewicz L."/>
            <person name="Zhao X."/>
            <person name="Vavikolanu K."/>
            <person name="Mehta A."/>
            <person name="Aluvathingal J."/>
            <person name="Nadendla S."/>
            <person name="Myers T."/>
            <person name="Yan Y."/>
            <person name="Sichtig H."/>
        </authorList>
    </citation>
    <scope>NUCLEOTIDE SEQUENCE [LARGE SCALE GENOMIC DNA]</scope>
    <source>
        <strain evidence="4 5">FDAARGOS_763</strain>
    </source>
</reference>
<keyword evidence="1" id="KW-0328">Glycosyltransferase</keyword>
<dbReference type="EMBL" id="CP054003">
    <property type="protein sequence ID" value="QKH84371.1"/>
    <property type="molecule type" value="Genomic_DNA"/>
</dbReference>
<dbReference type="PANTHER" id="PTHR22916">
    <property type="entry name" value="GLYCOSYLTRANSFERASE"/>
    <property type="match status" value="1"/>
</dbReference>
<evidence type="ECO:0000256" key="2">
    <source>
        <dbReference type="ARBA" id="ARBA00022679"/>
    </source>
</evidence>